<proteinExistence type="predicted"/>
<dbReference type="Proteomes" id="UP000444174">
    <property type="component" value="Unassembled WGS sequence"/>
</dbReference>
<dbReference type="PROSITE" id="PS51186">
    <property type="entry name" value="GNAT"/>
    <property type="match status" value="1"/>
</dbReference>
<comment type="caution">
    <text evidence="2">The sequence shown here is derived from an EMBL/GenBank/DDBJ whole genome shotgun (WGS) entry which is preliminary data.</text>
</comment>
<organism evidence="2 3">
    <name type="scientific">Tritonibacter litoralis</name>
    <dbReference type="NCBI Taxonomy" id="2662264"/>
    <lineage>
        <taxon>Bacteria</taxon>
        <taxon>Pseudomonadati</taxon>
        <taxon>Pseudomonadota</taxon>
        <taxon>Alphaproteobacteria</taxon>
        <taxon>Rhodobacterales</taxon>
        <taxon>Paracoccaceae</taxon>
        <taxon>Tritonibacter</taxon>
    </lineage>
</organism>
<feature type="domain" description="N-acetyltransferase" evidence="1">
    <location>
        <begin position="3"/>
        <end position="153"/>
    </location>
</feature>
<dbReference type="SUPFAM" id="SSF55729">
    <property type="entry name" value="Acyl-CoA N-acyltransferases (Nat)"/>
    <property type="match status" value="1"/>
</dbReference>
<reference evidence="2 3" key="1">
    <citation type="submission" date="2019-10" db="EMBL/GenBank/DDBJ databases">
        <title>Epibacterium sp. nov., isolated from seawater.</title>
        <authorList>
            <person name="Zhang X."/>
            <person name="Li N."/>
        </authorList>
    </citation>
    <scope>NUCLEOTIDE SEQUENCE [LARGE SCALE GENOMIC DNA]</scope>
    <source>
        <strain evidence="2 3">SM1979</strain>
    </source>
</reference>
<keyword evidence="3" id="KW-1185">Reference proteome</keyword>
<dbReference type="EMBL" id="WIBF01000001">
    <property type="protein sequence ID" value="MQQ07358.1"/>
    <property type="molecule type" value="Genomic_DNA"/>
</dbReference>
<dbReference type="InterPro" id="IPR000182">
    <property type="entry name" value="GNAT_dom"/>
</dbReference>
<evidence type="ECO:0000259" key="1">
    <source>
        <dbReference type="PROSITE" id="PS51186"/>
    </source>
</evidence>
<dbReference type="CDD" id="cd04301">
    <property type="entry name" value="NAT_SF"/>
    <property type="match status" value="1"/>
</dbReference>
<name>A0A843YBV1_9RHOB</name>
<dbReference type="InterPro" id="IPR016181">
    <property type="entry name" value="Acyl_CoA_acyltransferase"/>
</dbReference>
<sequence>MSAQLHLAKPAHLDKVVELVEAFHAETEITSDDAHRRAAIEPLLHGHPYGAVYLIGPPRAPVGYIVLTFGWSVELGGMDGFVDELYIRPPVRGRGIATEVLQNLPKMLADVGLKALHLEVDYENEQALRLYGRARFEPRERYFLMTKVLAKPG</sequence>
<accession>A0A843YBV1</accession>
<keyword evidence="2" id="KW-0808">Transferase</keyword>
<dbReference type="GO" id="GO:0016747">
    <property type="term" value="F:acyltransferase activity, transferring groups other than amino-acyl groups"/>
    <property type="evidence" value="ECO:0007669"/>
    <property type="project" value="InterPro"/>
</dbReference>
<protein>
    <submittedName>
        <fullName evidence="2">GNAT family N-acetyltransferase</fullName>
    </submittedName>
</protein>
<evidence type="ECO:0000313" key="3">
    <source>
        <dbReference type="Proteomes" id="UP000444174"/>
    </source>
</evidence>
<dbReference type="Gene3D" id="3.40.630.30">
    <property type="match status" value="1"/>
</dbReference>
<evidence type="ECO:0000313" key="2">
    <source>
        <dbReference type="EMBL" id="MQQ07358.1"/>
    </source>
</evidence>
<dbReference type="RefSeq" id="WP_153214250.1">
    <property type="nucleotide sequence ID" value="NZ_WIBF01000001.1"/>
</dbReference>
<gene>
    <name evidence="2" type="ORF">GFB49_02720</name>
</gene>
<dbReference type="AlphaFoldDB" id="A0A843YBV1"/>
<dbReference type="Pfam" id="PF00583">
    <property type="entry name" value="Acetyltransf_1"/>
    <property type="match status" value="1"/>
</dbReference>